<dbReference type="RefSeq" id="WP_354218786.1">
    <property type="nucleotide sequence ID" value="NZ_JBEPMX010000001.1"/>
</dbReference>
<proteinExistence type="predicted"/>
<evidence type="ECO:0000313" key="3">
    <source>
        <dbReference type="Proteomes" id="UP001549167"/>
    </source>
</evidence>
<organism evidence="2 3">
    <name type="scientific">Alkalibacillus flavidus</name>
    <dbReference type="NCBI Taxonomy" id="546021"/>
    <lineage>
        <taxon>Bacteria</taxon>
        <taxon>Bacillati</taxon>
        <taxon>Bacillota</taxon>
        <taxon>Bacilli</taxon>
        <taxon>Bacillales</taxon>
        <taxon>Bacillaceae</taxon>
        <taxon>Alkalibacillus</taxon>
    </lineage>
</organism>
<protein>
    <submittedName>
        <fullName evidence="2">Uncharacterized protein</fullName>
    </submittedName>
</protein>
<feature type="compositionally biased region" description="Basic and acidic residues" evidence="1">
    <location>
        <begin position="87"/>
        <end position="96"/>
    </location>
</feature>
<accession>A0ABV2KRS1</accession>
<keyword evidence="3" id="KW-1185">Reference proteome</keyword>
<comment type="caution">
    <text evidence="2">The sequence shown here is derived from an EMBL/GenBank/DDBJ whole genome shotgun (WGS) entry which is preliminary data.</text>
</comment>
<dbReference type="EMBL" id="JBEPMX010000001">
    <property type="protein sequence ID" value="MET3682283.1"/>
    <property type="molecule type" value="Genomic_DNA"/>
</dbReference>
<evidence type="ECO:0000256" key="1">
    <source>
        <dbReference type="SAM" id="MobiDB-lite"/>
    </source>
</evidence>
<reference evidence="2 3" key="1">
    <citation type="submission" date="2024-06" db="EMBL/GenBank/DDBJ databases">
        <title>Genomic Encyclopedia of Type Strains, Phase IV (KMG-IV): sequencing the most valuable type-strain genomes for metagenomic binning, comparative biology and taxonomic classification.</title>
        <authorList>
            <person name="Goeker M."/>
        </authorList>
    </citation>
    <scope>NUCLEOTIDE SEQUENCE [LARGE SCALE GENOMIC DNA]</scope>
    <source>
        <strain evidence="2 3">DSM 23520</strain>
    </source>
</reference>
<gene>
    <name evidence="2" type="ORF">ABID56_000362</name>
</gene>
<feature type="region of interest" description="Disordered" evidence="1">
    <location>
        <begin position="87"/>
        <end position="120"/>
    </location>
</feature>
<sequence>MLPIERYLTKRKSIWDYIGRQSSYKPTSPYYPKQTMTIHDTIHMIQKGLALIEQLLPLWKQYRPLLKHAPFMVDMIKLMLEEDKVEYNEQTDDKNHLNKSSRTPIKNQKQRDESFDGLPHPKLYI</sequence>
<dbReference type="Proteomes" id="UP001549167">
    <property type="component" value="Unassembled WGS sequence"/>
</dbReference>
<evidence type="ECO:0000313" key="2">
    <source>
        <dbReference type="EMBL" id="MET3682283.1"/>
    </source>
</evidence>
<name>A0ABV2KRS1_9BACI</name>
<feature type="compositionally biased region" description="Polar residues" evidence="1">
    <location>
        <begin position="98"/>
        <end position="107"/>
    </location>
</feature>